<feature type="region of interest" description="Disordered" evidence="1">
    <location>
        <begin position="194"/>
        <end position="229"/>
    </location>
</feature>
<organism evidence="2 3">
    <name type="scientific">Phialemonium thermophilum</name>
    <dbReference type="NCBI Taxonomy" id="223376"/>
    <lineage>
        <taxon>Eukaryota</taxon>
        <taxon>Fungi</taxon>
        <taxon>Dikarya</taxon>
        <taxon>Ascomycota</taxon>
        <taxon>Pezizomycotina</taxon>
        <taxon>Sordariomycetes</taxon>
        <taxon>Sordariomycetidae</taxon>
        <taxon>Cephalothecales</taxon>
        <taxon>Cephalothecaceae</taxon>
        <taxon>Phialemonium</taxon>
    </lineage>
</organism>
<evidence type="ECO:0000256" key="1">
    <source>
        <dbReference type="SAM" id="MobiDB-lite"/>
    </source>
</evidence>
<keyword evidence="3" id="KW-1185">Reference proteome</keyword>
<feature type="region of interest" description="Disordered" evidence="1">
    <location>
        <begin position="402"/>
        <end position="435"/>
    </location>
</feature>
<protein>
    <recommendedName>
        <fullName evidence="4">F-box domain-containing protein</fullName>
    </recommendedName>
</protein>
<accession>A0ABR3WPF7</accession>
<gene>
    <name evidence="2" type="ORF">VTK73DRAFT_5283</name>
</gene>
<dbReference type="EMBL" id="JAZHXJ010000298">
    <property type="protein sequence ID" value="KAL1865414.1"/>
    <property type="molecule type" value="Genomic_DNA"/>
</dbReference>
<evidence type="ECO:0000313" key="3">
    <source>
        <dbReference type="Proteomes" id="UP001586593"/>
    </source>
</evidence>
<name>A0ABR3WPF7_9PEZI</name>
<proteinExistence type="predicted"/>
<evidence type="ECO:0000313" key="2">
    <source>
        <dbReference type="EMBL" id="KAL1865414.1"/>
    </source>
</evidence>
<sequence length="511" mass="56782">MASLRPEIILCVAKHADLDTILALSLTCRSYYNTIHTYEHAIVKDKLRSYHQLIHQPNLPGRKEKAVNQGRKRKLKLSVDELPLTQTHGSVLLSSTPDRRIPQPYTFTVIRELERREARYDDLFCPGGFLEMAIEEVYNPVSREEMTALNDRLRHACRLTDRLGDVVADILVQIGTPDKTGKYINRPPVAYRQDHHTSAAKRASVEAKTRRSLLTSSPTLPSPTSIIGPDEWERRKDAAAASLGLDRLSANVSQIARAVRREQIRLLAQLPLLDLAFLAGLARVIERAFADAYPAPSEEEDDDGMDDGLYFETVTAFKEAVLRYGASSVLWGMCAERFTLGRGPTAAPVVTSVPAREETAGAGEPKGLAAITPPAAPWYWFAREAIDEVLRELEAWEQRGWSQNVKGRRRRSSHEYEGVGEEQGGEGDVASPAWGWQQGWGVGAMPPEATNVHDLLVPQPEGIETLCPPPGLNMSVLTELRVRTGWTRAHQFQLAHRMVVAVVEDGSQILG</sequence>
<reference evidence="2 3" key="1">
    <citation type="journal article" date="2024" name="Commun. Biol.">
        <title>Comparative genomic analysis of thermophilic fungi reveals convergent evolutionary adaptations and gene losses.</title>
        <authorList>
            <person name="Steindorff A.S."/>
            <person name="Aguilar-Pontes M.V."/>
            <person name="Robinson A.J."/>
            <person name="Andreopoulos B."/>
            <person name="LaButti K."/>
            <person name="Kuo A."/>
            <person name="Mondo S."/>
            <person name="Riley R."/>
            <person name="Otillar R."/>
            <person name="Haridas S."/>
            <person name="Lipzen A."/>
            <person name="Grimwood J."/>
            <person name="Schmutz J."/>
            <person name="Clum A."/>
            <person name="Reid I.D."/>
            <person name="Moisan M.C."/>
            <person name="Butler G."/>
            <person name="Nguyen T.T.M."/>
            <person name="Dewar K."/>
            <person name="Conant G."/>
            <person name="Drula E."/>
            <person name="Henrissat B."/>
            <person name="Hansel C."/>
            <person name="Singer S."/>
            <person name="Hutchinson M.I."/>
            <person name="de Vries R.P."/>
            <person name="Natvig D.O."/>
            <person name="Powell A.J."/>
            <person name="Tsang A."/>
            <person name="Grigoriev I.V."/>
        </authorList>
    </citation>
    <scope>NUCLEOTIDE SEQUENCE [LARGE SCALE GENOMIC DNA]</scope>
    <source>
        <strain evidence="2 3">ATCC 24622</strain>
    </source>
</reference>
<feature type="compositionally biased region" description="Basic and acidic residues" evidence="1">
    <location>
        <begin position="194"/>
        <end position="209"/>
    </location>
</feature>
<comment type="caution">
    <text evidence="2">The sequence shown here is derived from an EMBL/GenBank/DDBJ whole genome shotgun (WGS) entry which is preliminary data.</text>
</comment>
<evidence type="ECO:0008006" key="4">
    <source>
        <dbReference type="Google" id="ProtNLM"/>
    </source>
</evidence>
<feature type="compositionally biased region" description="Low complexity" evidence="1">
    <location>
        <begin position="212"/>
        <end position="225"/>
    </location>
</feature>
<dbReference type="Proteomes" id="UP001586593">
    <property type="component" value="Unassembled WGS sequence"/>
</dbReference>